<dbReference type="PANTHER" id="PTHR22949">
    <property type="entry name" value="WHITE COLLAR 2 PROTEIN WC2"/>
    <property type="match status" value="1"/>
</dbReference>
<dbReference type="OrthoDB" id="5599902at2759"/>
<proteinExistence type="predicted"/>
<dbReference type="Proteomes" id="UP000761534">
    <property type="component" value="Unassembled WGS sequence"/>
</dbReference>
<evidence type="ECO:0000313" key="4">
    <source>
        <dbReference type="Proteomes" id="UP000761534"/>
    </source>
</evidence>
<evidence type="ECO:0000313" key="3">
    <source>
        <dbReference type="EMBL" id="KAA8900463.1"/>
    </source>
</evidence>
<dbReference type="AlphaFoldDB" id="A0A642ULY1"/>
<feature type="compositionally biased region" description="Basic residues" evidence="1">
    <location>
        <begin position="313"/>
        <end position="325"/>
    </location>
</feature>
<sequence length="413" mass="45546">MDFSDLYADHGLLLATTMPAANTPVVTTSPQHQQQHLVGQQLTPSGSSASLFSMVESNSLTPASTPSYVDYTYDHKPVAPLPQQFLTYNSSFEPPPHPPPSYYYNNVGAGAGVDPADNTYPTHPHQPHPHPQPPAQPQSHPHPQPHPQPQPLPHAASEAPQQQAQAQGAALQPPIKLKPGTGKRASKKSSNSSLPGPIPASTPTLVKRDEYGVEWISFEYSKDRVKSAYCIRCDIEKVDISQLADDFKSDNCIYPRATVPPDQYTGNRQKYETECNCIGWCLSYLNPSLRSQRGLIQRAVDSWRNTNADPSFRSRRVRRLSKKQTKPPTPGNRSKSVSNDFIPQSYSTPNLLDPNIPPFGLSQQPTFTNPFDPNHSVVYNNPNDLSPTSSRRTSSTTSLVQKRTASTIDTCPY</sequence>
<feature type="region of interest" description="Disordered" evidence="1">
    <location>
        <begin position="307"/>
        <end position="413"/>
    </location>
</feature>
<evidence type="ECO:0000256" key="1">
    <source>
        <dbReference type="SAM" id="MobiDB-lite"/>
    </source>
</evidence>
<dbReference type="InterPro" id="IPR058345">
    <property type="entry name" value="DUF8032"/>
</dbReference>
<feature type="compositionally biased region" description="Polar residues" evidence="1">
    <location>
        <begin position="331"/>
        <end position="350"/>
    </location>
</feature>
<evidence type="ECO:0000259" key="2">
    <source>
        <dbReference type="Pfam" id="PF26087"/>
    </source>
</evidence>
<protein>
    <recommendedName>
        <fullName evidence="2">DUF8032 domain-containing protein</fullName>
    </recommendedName>
</protein>
<dbReference type="PANTHER" id="PTHR22949:SF0">
    <property type="entry name" value="RE27538P"/>
    <property type="match status" value="1"/>
</dbReference>
<feature type="compositionally biased region" description="Low complexity" evidence="1">
    <location>
        <begin position="153"/>
        <end position="174"/>
    </location>
</feature>
<gene>
    <name evidence="3" type="ORF">TRICI_006206</name>
</gene>
<feature type="domain" description="DUF8032" evidence="2">
    <location>
        <begin position="214"/>
        <end position="306"/>
    </location>
</feature>
<organism evidence="3 4">
    <name type="scientific">Trichomonascus ciferrii</name>
    <dbReference type="NCBI Taxonomy" id="44093"/>
    <lineage>
        <taxon>Eukaryota</taxon>
        <taxon>Fungi</taxon>
        <taxon>Dikarya</taxon>
        <taxon>Ascomycota</taxon>
        <taxon>Saccharomycotina</taxon>
        <taxon>Dipodascomycetes</taxon>
        <taxon>Dipodascales</taxon>
        <taxon>Trichomonascaceae</taxon>
        <taxon>Trichomonascus</taxon>
        <taxon>Trichomonascus ciferrii complex</taxon>
    </lineage>
</organism>
<feature type="compositionally biased region" description="Polar residues" evidence="1">
    <location>
        <begin position="399"/>
        <end position="413"/>
    </location>
</feature>
<feature type="region of interest" description="Disordered" evidence="1">
    <location>
        <begin position="87"/>
        <end position="204"/>
    </location>
</feature>
<reference evidence="3" key="1">
    <citation type="journal article" date="2019" name="G3 (Bethesda)">
        <title>Genome Assemblies of Two Rare Opportunistic Yeast Pathogens: Diutina rugosa (syn. Candida rugosa) and Trichomonascus ciferrii (syn. Candida ciferrii).</title>
        <authorList>
            <person name="Mixao V."/>
            <person name="Saus E."/>
            <person name="Hansen A.P."/>
            <person name="Lass-Florl C."/>
            <person name="Gabaldon T."/>
        </authorList>
    </citation>
    <scope>NUCLEOTIDE SEQUENCE</scope>
    <source>
        <strain evidence="3">CBS 4856</strain>
    </source>
</reference>
<name>A0A642ULY1_9ASCO</name>
<dbReference type="EMBL" id="SWFS01000502">
    <property type="protein sequence ID" value="KAA8900463.1"/>
    <property type="molecule type" value="Genomic_DNA"/>
</dbReference>
<feature type="compositionally biased region" description="Low complexity" evidence="1">
    <location>
        <begin position="388"/>
        <end position="398"/>
    </location>
</feature>
<accession>A0A642ULY1</accession>
<dbReference type="VEuPathDB" id="FungiDB:TRICI_006206"/>
<keyword evidence="4" id="KW-1185">Reference proteome</keyword>
<comment type="caution">
    <text evidence="3">The sequence shown here is derived from an EMBL/GenBank/DDBJ whole genome shotgun (WGS) entry which is preliminary data.</text>
</comment>
<feature type="compositionally biased region" description="Pro residues" evidence="1">
    <location>
        <begin position="129"/>
        <end position="152"/>
    </location>
</feature>
<dbReference type="Pfam" id="PF26087">
    <property type="entry name" value="DUF8032"/>
    <property type="match status" value="1"/>
</dbReference>
<feature type="compositionally biased region" description="Polar residues" evidence="1">
    <location>
        <begin position="361"/>
        <end position="387"/>
    </location>
</feature>